<evidence type="ECO:0000313" key="5">
    <source>
        <dbReference type="EMBL" id="MFD2545262.1"/>
    </source>
</evidence>
<evidence type="ECO:0000256" key="3">
    <source>
        <dbReference type="ARBA" id="ARBA00022691"/>
    </source>
</evidence>
<dbReference type="InterPro" id="IPR042118">
    <property type="entry name" value="QueA_dom1"/>
</dbReference>
<evidence type="ECO:0000256" key="1">
    <source>
        <dbReference type="ARBA" id="ARBA00022490"/>
    </source>
</evidence>
<evidence type="ECO:0000313" key="6">
    <source>
        <dbReference type="Proteomes" id="UP001597394"/>
    </source>
</evidence>
<dbReference type="InterPro" id="IPR003699">
    <property type="entry name" value="QueA"/>
</dbReference>
<evidence type="ECO:0000256" key="4">
    <source>
        <dbReference type="ARBA" id="ARBA00022785"/>
    </source>
</evidence>
<dbReference type="PANTHER" id="PTHR30307:SF0">
    <property type="entry name" value="S-ADENOSYLMETHIONINE:TRNA RIBOSYLTRANSFERASE-ISOMERASE"/>
    <property type="match status" value="1"/>
</dbReference>
<dbReference type="RefSeq" id="WP_255929209.1">
    <property type="nucleotide sequence ID" value="NZ_JANFQP010000002.1"/>
</dbReference>
<dbReference type="Proteomes" id="UP001597394">
    <property type="component" value="Unassembled WGS sequence"/>
</dbReference>
<dbReference type="InterPro" id="IPR036100">
    <property type="entry name" value="QueA_sf"/>
</dbReference>
<protein>
    <submittedName>
        <fullName evidence="5">S-adenosylmethionine:tRNA ribosyltransferase-isomerase</fullName>
    </submittedName>
</protein>
<name>A0ABW5KC52_9FLAO</name>
<proteinExistence type="predicted"/>
<evidence type="ECO:0000256" key="2">
    <source>
        <dbReference type="ARBA" id="ARBA00022679"/>
    </source>
</evidence>
<dbReference type="PANTHER" id="PTHR30307">
    <property type="entry name" value="S-ADENOSYLMETHIONINE:TRNA RIBOSYLTRANSFERASE-ISOMERASE"/>
    <property type="match status" value="1"/>
</dbReference>
<sequence length="410" mass="46623">MHPKYLRIEDFTYDLPAEKIAYNPVNPRDQSKLLVFKNNILSEDTYRNISEYLPENAVLVFNDTKVVKSRIFFKNENGATIEVFCLEPYGEAIDYEKHFAEQNSVTWICFIGKASKWRENQLKKTIDVEGLSVELSAEITGKLEDAYLVTFTWLPPEIPFGKIMDAAGVTPLPPYIKRIAEKVDEDSYQTVYSENEGSVAAPTAGLHFTQNVLDDLKQKGISSLFTTLHVGAGTFKPVKSEVMEDHLMHAEYLNITIGFLEDLATKIHQPIITVGTTSTRTLESIYWMGNKIVQNPKIGYEALKVTQWQPYETDAICTTEEAINALLKWIKNTQQDHLSIETEIIIAPGYSYKMVKGLVTNFHQPQSTLLLLVSALIGDQWKNIYQYALENNFRFLSYGDGSLLFPNNDF</sequence>
<reference evidence="6" key="1">
    <citation type="journal article" date="2019" name="Int. J. Syst. Evol. Microbiol.">
        <title>The Global Catalogue of Microorganisms (GCM) 10K type strain sequencing project: providing services to taxonomists for standard genome sequencing and annotation.</title>
        <authorList>
            <consortium name="The Broad Institute Genomics Platform"/>
            <consortium name="The Broad Institute Genome Sequencing Center for Infectious Disease"/>
            <person name="Wu L."/>
            <person name="Ma J."/>
        </authorList>
    </citation>
    <scope>NUCLEOTIDE SEQUENCE [LARGE SCALE GENOMIC DNA]</scope>
    <source>
        <strain evidence="6">KCTC 52204</strain>
    </source>
</reference>
<dbReference type="Gene3D" id="3.40.1780.10">
    <property type="entry name" value="QueA-like"/>
    <property type="match status" value="2"/>
</dbReference>
<gene>
    <name evidence="5" type="ORF">ACFSO8_07290</name>
</gene>
<keyword evidence="2" id="KW-0808">Transferase</keyword>
<keyword evidence="4" id="KW-0671">Queuosine biosynthesis</keyword>
<dbReference type="EMBL" id="JBHULG010000002">
    <property type="protein sequence ID" value="MFD2545262.1"/>
    <property type="molecule type" value="Genomic_DNA"/>
</dbReference>
<dbReference type="Pfam" id="PF02547">
    <property type="entry name" value="Queuosine_synth"/>
    <property type="match status" value="1"/>
</dbReference>
<keyword evidence="1" id="KW-0963">Cytoplasm</keyword>
<organism evidence="5 6">
    <name type="scientific">Kaistella montana</name>
    <dbReference type="NCBI Taxonomy" id="1849733"/>
    <lineage>
        <taxon>Bacteria</taxon>
        <taxon>Pseudomonadati</taxon>
        <taxon>Bacteroidota</taxon>
        <taxon>Flavobacteriia</taxon>
        <taxon>Flavobacteriales</taxon>
        <taxon>Weeksellaceae</taxon>
        <taxon>Chryseobacterium group</taxon>
        <taxon>Kaistella</taxon>
    </lineage>
</organism>
<keyword evidence="3" id="KW-0949">S-adenosyl-L-methionine</keyword>
<accession>A0ABW5KC52</accession>
<dbReference type="SUPFAM" id="SSF111337">
    <property type="entry name" value="QueA-like"/>
    <property type="match status" value="1"/>
</dbReference>
<keyword evidence="6" id="KW-1185">Reference proteome</keyword>
<comment type="caution">
    <text evidence="5">The sequence shown here is derived from an EMBL/GenBank/DDBJ whole genome shotgun (WGS) entry which is preliminary data.</text>
</comment>